<keyword evidence="3" id="KW-0808">Transferase</keyword>
<name>A0A4C1TGD6_EUMVA</name>
<dbReference type="GO" id="GO:0016740">
    <property type="term" value="F:transferase activity"/>
    <property type="evidence" value="ECO:0007669"/>
    <property type="project" value="UniProtKB-KW"/>
</dbReference>
<keyword evidence="1" id="KW-0677">Repeat</keyword>
<reference evidence="3 4" key="1">
    <citation type="journal article" date="2019" name="Commun. Biol.">
        <title>The bagworm genome reveals a unique fibroin gene that provides high tensile strength.</title>
        <authorList>
            <person name="Kono N."/>
            <person name="Nakamura H."/>
            <person name="Ohtoshi R."/>
            <person name="Tomita M."/>
            <person name="Numata K."/>
            <person name="Arakawa K."/>
        </authorList>
    </citation>
    <scope>NUCLEOTIDE SEQUENCE [LARGE SCALE GENOMIC DNA]</scope>
</reference>
<dbReference type="PANTHER" id="PTHR22767:SF2">
    <property type="entry name" value="N(ALPHA)-ACETYLTRANSFERASE 15_16, ISOFORM A"/>
    <property type="match status" value="1"/>
</dbReference>
<dbReference type="GO" id="GO:0031415">
    <property type="term" value="C:NatA complex"/>
    <property type="evidence" value="ECO:0007669"/>
    <property type="project" value="TreeGrafter"/>
</dbReference>
<protein>
    <submittedName>
        <fullName evidence="3">N-alpha-acetyltransferase 15, NatA auxiliary subunit</fullName>
    </submittedName>
</protein>
<dbReference type="Gene3D" id="1.25.40.1010">
    <property type="match status" value="1"/>
</dbReference>
<dbReference type="STRING" id="151549.A0A4C1TGD6"/>
<comment type="caution">
    <text evidence="3">The sequence shown here is derived from an EMBL/GenBank/DDBJ whole genome shotgun (WGS) entry which is preliminary data.</text>
</comment>
<evidence type="ECO:0000313" key="3">
    <source>
        <dbReference type="EMBL" id="GBP12498.1"/>
    </source>
</evidence>
<keyword evidence="4" id="KW-1185">Reference proteome</keyword>
<dbReference type="EMBL" id="BGZK01000052">
    <property type="protein sequence ID" value="GBP12498.1"/>
    <property type="molecule type" value="Genomic_DNA"/>
</dbReference>
<evidence type="ECO:0000256" key="1">
    <source>
        <dbReference type="ARBA" id="ARBA00022737"/>
    </source>
</evidence>
<dbReference type="OrthoDB" id="10263032at2759"/>
<gene>
    <name evidence="3" type="primary">NAA15</name>
    <name evidence="3" type="ORF">EVAR_10177_1</name>
</gene>
<accession>A0A4C1TGD6</accession>
<evidence type="ECO:0000256" key="2">
    <source>
        <dbReference type="ARBA" id="ARBA00022803"/>
    </source>
</evidence>
<dbReference type="Proteomes" id="UP000299102">
    <property type="component" value="Unassembled WGS sequence"/>
</dbReference>
<evidence type="ECO:0000313" key="4">
    <source>
        <dbReference type="Proteomes" id="UP000299102"/>
    </source>
</evidence>
<dbReference type="PANTHER" id="PTHR22767">
    <property type="entry name" value="N-TERMINAL ACETYLTRANSFERASE-RELATED"/>
    <property type="match status" value="1"/>
</dbReference>
<dbReference type="InterPro" id="IPR021183">
    <property type="entry name" value="NatA_aux_su"/>
</dbReference>
<sequence length="273" mass="30594">MKRTCKQTQDLDYRNLSDGVGHAQAQTRRRTGLLTKAADWRRRAPGCVAADAEDPLEQAIKFLTPLRTLAADRIDTHLMAFEIYYRKDKPLLMLQSVKRAHRLQPDHPQLRDCLLRFLERLDELRPALHQHVATVLDAETQPLFGERSATDMAQQFAAEAETRARGQAAALWGARGLTRRLPARAADALKLATSLHHDDVTIQGCVEVLEALREGEFGSCERAVEDYVAECTKKFPYAIAFKPPAPAAPPAPAKVGAYSDRRVDRTTRFDSKL</sequence>
<dbReference type="Pfam" id="PF12569">
    <property type="entry name" value="NatA_aux_su"/>
    <property type="match status" value="1"/>
</dbReference>
<dbReference type="AlphaFoldDB" id="A0A4C1TGD6"/>
<organism evidence="3 4">
    <name type="scientific">Eumeta variegata</name>
    <name type="common">Bagworm moth</name>
    <name type="synonym">Eumeta japonica</name>
    <dbReference type="NCBI Taxonomy" id="151549"/>
    <lineage>
        <taxon>Eukaryota</taxon>
        <taxon>Metazoa</taxon>
        <taxon>Ecdysozoa</taxon>
        <taxon>Arthropoda</taxon>
        <taxon>Hexapoda</taxon>
        <taxon>Insecta</taxon>
        <taxon>Pterygota</taxon>
        <taxon>Neoptera</taxon>
        <taxon>Endopterygota</taxon>
        <taxon>Lepidoptera</taxon>
        <taxon>Glossata</taxon>
        <taxon>Ditrysia</taxon>
        <taxon>Tineoidea</taxon>
        <taxon>Psychidae</taxon>
        <taxon>Oiketicinae</taxon>
        <taxon>Eumeta</taxon>
    </lineage>
</organism>
<proteinExistence type="predicted"/>
<keyword evidence="2" id="KW-0802">TPR repeat</keyword>